<reference evidence="6" key="3">
    <citation type="submission" date="2020-06" db="EMBL/GenBank/DDBJ databases">
        <authorList>
            <person name="Arumugam K."/>
            <person name="Besarab I."/>
            <person name="Haryono M."/>
            <person name="Bagci C."/>
            <person name="Beier S."/>
            <person name="Buchfink B."/>
            <person name="Gorska A."/>
            <person name="Qiu G."/>
            <person name="Huson D.H."/>
            <person name="Williams R.B."/>
        </authorList>
    </citation>
    <scope>NUCLEOTIDE SEQUENCE</scope>
    <source>
        <strain evidence="6">SSA1</strain>
    </source>
</reference>
<dbReference type="SUPFAM" id="SSF111369">
    <property type="entry name" value="HlyD-like secretion proteins"/>
    <property type="match status" value="1"/>
</dbReference>
<dbReference type="AlphaFoldDB" id="A0A080M1U9"/>
<dbReference type="Gene3D" id="2.40.30.170">
    <property type="match status" value="1"/>
</dbReference>
<evidence type="ECO:0000313" key="6">
    <source>
        <dbReference type="EMBL" id="QLH50088.1"/>
    </source>
</evidence>
<dbReference type="EMBL" id="JDST02000098">
    <property type="protein sequence ID" value="KFB75243.1"/>
    <property type="molecule type" value="Genomic_DNA"/>
</dbReference>
<dbReference type="EMBL" id="CP058708">
    <property type="protein sequence ID" value="QLH50088.1"/>
    <property type="molecule type" value="Genomic_DNA"/>
</dbReference>
<dbReference type="Proteomes" id="UP000021315">
    <property type="component" value="Unassembled WGS sequence"/>
</dbReference>
<dbReference type="InterPro" id="IPR006143">
    <property type="entry name" value="RND_pump_MFP"/>
</dbReference>
<dbReference type="Proteomes" id="UP000509684">
    <property type="component" value="Chromosome"/>
</dbReference>
<reference evidence="6 8" key="2">
    <citation type="journal article" date="2019" name="Microbiome">
        <title>Annotated bacterial chromosomes from frame-shift-corrected long-read metagenomic data.</title>
        <authorList>
            <person name="Arumugam K."/>
            <person name="Bagci C."/>
            <person name="Bessarab I."/>
            <person name="Beier S."/>
            <person name="Buchfink B."/>
            <person name="Gorska A."/>
            <person name="Qiu G."/>
            <person name="Huson D.H."/>
            <person name="Williams R.B.H."/>
        </authorList>
    </citation>
    <scope>NUCLEOTIDE SEQUENCE [LARGE SCALE GENOMIC DNA]</scope>
    <source>
        <strain evidence="6">SSA1</strain>
    </source>
</reference>
<organism evidence="5 7">
    <name type="scientific">Candidatus Accumulibacter cognatus</name>
    <dbReference type="NCBI Taxonomy" id="2954383"/>
    <lineage>
        <taxon>Bacteria</taxon>
        <taxon>Pseudomonadati</taxon>
        <taxon>Pseudomonadota</taxon>
        <taxon>Betaproteobacteria</taxon>
        <taxon>Candidatus Accumulibacter</taxon>
    </lineage>
</organism>
<dbReference type="STRING" id="1453999.AW06_003733"/>
<dbReference type="Pfam" id="PF25973">
    <property type="entry name" value="BSH_CzcB"/>
    <property type="match status" value="1"/>
</dbReference>
<evidence type="ECO:0000256" key="1">
    <source>
        <dbReference type="ARBA" id="ARBA00009477"/>
    </source>
</evidence>
<keyword evidence="7" id="KW-1185">Reference proteome</keyword>
<dbReference type="Gene3D" id="1.10.287.470">
    <property type="entry name" value="Helix hairpin bin"/>
    <property type="match status" value="1"/>
</dbReference>
<dbReference type="PANTHER" id="PTHR30469:SF15">
    <property type="entry name" value="HLYD FAMILY OF SECRETION PROTEINS"/>
    <property type="match status" value="1"/>
</dbReference>
<keyword evidence="2" id="KW-0175">Coiled coil</keyword>
<dbReference type="GO" id="GO:0015562">
    <property type="term" value="F:efflux transmembrane transporter activity"/>
    <property type="evidence" value="ECO:0007669"/>
    <property type="project" value="TreeGrafter"/>
</dbReference>
<dbReference type="GO" id="GO:1990281">
    <property type="term" value="C:efflux pump complex"/>
    <property type="evidence" value="ECO:0007669"/>
    <property type="project" value="TreeGrafter"/>
</dbReference>
<name>A0A080M1U9_9PROT</name>
<accession>A0A7D5NCY3</accession>
<protein>
    <submittedName>
        <fullName evidence="6">Efflux RND transporter periplasmic adaptor subunit</fullName>
    </submittedName>
    <submittedName>
        <fullName evidence="5">Macrolide transporter subunit MacA</fullName>
    </submittedName>
</protein>
<dbReference type="InterPro" id="IPR058647">
    <property type="entry name" value="BSH_CzcB-like"/>
</dbReference>
<accession>A0A080M1U9</accession>
<dbReference type="KEGG" id="acog:HWD57_10065"/>
<feature type="domain" description="CzcB-like barrel-sandwich hybrid" evidence="4">
    <location>
        <begin position="38"/>
        <end position="183"/>
    </location>
</feature>
<feature type="coiled-coil region" evidence="2">
    <location>
        <begin position="122"/>
        <end position="156"/>
    </location>
</feature>
<evidence type="ECO:0000313" key="8">
    <source>
        <dbReference type="Proteomes" id="UP000509684"/>
    </source>
</evidence>
<dbReference type="Gene3D" id="2.40.50.100">
    <property type="match status" value="1"/>
</dbReference>
<sequence>MKGGNGLGDRQKAVLVLLLLTGKVIAGEFDCIIEPSRSVDVRAASEGLIEKVWVDRGDVVRSGQVLVTLDSGVERAATDAARYRSTMQGRIKTGESRVEFSTTKYLRREKLAGQSFISLHDRDEALTEKRLAEAELVEARDDRRLAEIEHRRLSEQLRLRTLKSPINGVVVDRPLHAGELADNRDLRKPILRLADVATLSVEVLMPLDAFGKLAVGQTADVLPEVPVGGRHKATVKVIDRVHDPASGTFGVRLELPNPGLKIPAGIKCKASFANVTARPATPPGTVHRSETRPPVSPTPPKL</sequence>
<gene>
    <name evidence="5" type="ORF">AW06_003733</name>
    <name evidence="6" type="ORF">HWD57_10065</name>
</gene>
<evidence type="ECO:0000313" key="7">
    <source>
        <dbReference type="Proteomes" id="UP000021315"/>
    </source>
</evidence>
<proteinExistence type="inferred from homology"/>
<dbReference type="RefSeq" id="WP_273704826.1">
    <property type="nucleotide sequence ID" value="NZ_JDST02000098.1"/>
</dbReference>
<evidence type="ECO:0000259" key="4">
    <source>
        <dbReference type="Pfam" id="PF25973"/>
    </source>
</evidence>
<evidence type="ECO:0000256" key="3">
    <source>
        <dbReference type="SAM" id="MobiDB-lite"/>
    </source>
</evidence>
<feature type="region of interest" description="Disordered" evidence="3">
    <location>
        <begin position="278"/>
        <end position="302"/>
    </location>
</feature>
<dbReference type="NCBIfam" id="TIGR01730">
    <property type="entry name" value="RND_mfp"/>
    <property type="match status" value="1"/>
</dbReference>
<dbReference type="PANTHER" id="PTHR30469">
    <property type="entry name" value="MULTIDRUG RESISTANCE PROTEIN MDTA"/>
    <property type="match status" value="1"/>
</dbReference>
<evidence type="ECO:0000313" key="5">
    <source>
        <dbReference type="EMBL" id="KFB75243.1"/>
    </source>
</evidence>
<comment type="similarity">
    <text evidence="1">Belongs to the membrane fusion protein (MFP) (TC 8.A.1) family.</text>
</comment>
<reference evidence="5 7" key="1">
    <citation type="submission" date="2014-02" db="EMBL/GenBank/DDBJ databases">
        <title>Expanding our view of genomic diversity in Candidatus Accumulibacter clades.</title>
        <authorList>
            <person name="Skennerton C.T."/>
            <person name="Barr J.J."/>
            <person name="Slater F.R."/>
            <person name="Bond P.L."/>
            <person name="Tyson G.W."/>
        </authorList>
    </citation>
    <scope>NUCLEOTIDE SEQUENCE [LARGE SCALE GENOMIC DNA]</scope>
    <source>
        <strain evidence="7">SK-02</strain>
    </source>
</reference>
<evidence type="ECO:0000256" key="2">
    <source>
        <dbReference type="SAM" id="Coils"/>
    </source>
</evidence>